<gene>
    <name evidence="2" type="ORF">HDID_LOCUS11171</name>
</gene>
<organism evidence="4">
    <name type="scientific">Hymenolepis diminuta</name>
    <name type="common">Rat tapeworm</name>
    <dbReference type="NCBI Taxonomy" id="6216"/>
    <lineage>
        <taxon>Eukaryota</taxon>
        <taxon>Metazoa</taxon>
        <taxon>Spiralia</taxon>
        <taxon>Lophotrochozoa</taxon>
        <taxon>Platyhelminthes</taxon>
        <taxon>Cestoda</taxon>
        <taxon>Eucestoda</taxon>
        <taxon>Cyclophyllidea</taxon>
        <taxon>Hymenolepididae</taxon>
        <taxon>Hymenolepis</taxon>
    </lineage>
</organism>
<evidence type="ECO:0000313" key="4">
    <source>
        <dbReference type="WBParaSite" id="HDID_0001117401-mRNA-1"/>
    </source>
</evidence>
<dbReference type="AlphaFoldDB" id="A0A0R3SZH8"/>
<accession>A0A0R3SZH8</accession>
<proteinExistence type="predicted"/>
<dbReference type="InterPro" id="IPR050348">
    <property type="entry name" value="Protein-Tyr_Phosphatase"/>
</dbReference>
<evidence type="ECO:0000259" key="1">
    <source>
        <dbReference type="PROSITE" id="PS50055"/>
    </source>
</evidence>
<dbReference type="GO" id="GO:0004725">
    <property type="term" value="F:protein tyrosine phosphatase activity"/>
    <property type="evidence" value="ECO:0007669"/>
    <property type="project" value="InterPro"/>
</dbReference>
<dbReference type="Pfam" id="PF00102">
    <property type="entry name" value="Y_phosphatase"/>
    <property type="match status" value="1"/>
</dbReference>
<sequence>LNEQNKEKCWPYWPRKQTAENEDAGETDKNDLCSVIYGNISVTLQSSEPGICHIRRVFAIRNMTDDSCIPRRIIQLQMTSWSDFMVPRKDDFSIFLRKYWDDLASVSSRSSVPVMVHCR</sequence>
<evidence type="ECO:0000313" key="3">
    <source>
        <dbReference type="Proteomes" id="UP000274504"/>
    </source>
</evidence>
<dbReference type="WBParaSite" id="HDID_0001117401-mRNA-1">
    <property type="protein sequence ID" value="HDID_0001117401-mRNA-1"/>
    <property type="gene ID" value="HDID_0001117401"/>
</dbReference>
<dbReference type="Proteomes" id="UP000274504">
    <property type="component" value="Unassembled WGS sequence"/>
</dbReference>
<reference evidence="4" key="1">
    <citation type="submission" date="2017-02" db="UniProtKB">
        <authorList>
            <consortium name="WormBaseParasite"/>
        </authorList>
    </citation>
    <scope>IDENTIFICATION</scope>
</reference>
<evidence type="ECO:0000313" key="2">
    <source>
        <dbReference type="EMBL" id="VDL64984.1"/>
    </source>
</evidence>
<dbReference type="PANTHER" id="PTHR19134:SF531">
    <property type="entry name" value="TYROSINE-PROTEIN PHOSPHATASE LAR"/>
    <property type="match status" value="1"/>
</dbReference>
<dbReference type="InterPro" id="IPR029021">
    <property type="entry name" value="Prot-tyrosine_phosphatase-like"/>
</dbReference>
<feature type="domain" description="Tyrosine-protein phosphatase" evidence="1">
    <location>
        <begin position="1"/>
        <end position="119"/>
    </location>
</feature>
<dbReference type="PROSITE" id="PS50055">
    <property type="entry name" value="TYR_PHOSPHATASE_PTP"/>
    <property type="match status" value="1"/>
</dbReference>
<dbReference type="Gene3D" id="3.90.190.10">
    <property type="entry name" value="Protein tyrosine phosphatase superfamily"/>
    <property type="match status" value="1"/>
</dbReference>
<reference evidence="2 3" key="2">
    <citation type="submission" date="2018-11" db="EMBL/GenBank/DDBJ databases">
        <authorList>
            <consortium name="Pathogen Informatics"/>
        </authorList>
    </citation>
    <scope>NUCLEOTIDE SEQUENCE [LARGE SCALE GENOMIC DNA]</scope>
</reference>
<dbReference type="InterPro" id="IPR000242">
    <property type="entry name" value="PTP_cat"/>
</dbReference>
<dbReference type="PANTHER" id="PTHR19134">
    <property type="entry name" value="RECEPTOR-TYPE TYROSINE-PROTEIN PHOSPHATASE"/>
    <property type="match status" value="1"/>
</dbReference>
<name>A0A0R3SZH8_HYMDI</name>
<dbReference type="SUPFAM" id="SSF52799">
    <property type="entry name" value="(Phosphotyrosine protein) phosphatases II"/>
    <property type="match status" value="1"/>
</dbReference>
<dbReference type="OrthoDB" id="9979034at2759"/>
<dbReference type="EMBL" id="UYSG01012728">
    <property type="protein sequence ID" value="VDL64984.1"/>
    <property type="molecule type" value="Genomic_DNA"/>
</dbReference>
<protein>
    <submittedName>
        <fullName evidence="4">Tyrosine-protein phosphatase domain-containing protein</fullName>
    </submittedName>
</protein>
<dbReference type="STRING" id="6216.A0A0R3SZH8"/>